<reference evidence="5 6" key="1">
    <citation type="submission" date="2018-08" db="EMBL/GenBank/DDBJ databases">
        <authorList>
            <person name="Khan S.A."/>
            <person name="Jeon C.O."/>
            <person name="Chun B.H."/>
            <person name="Jeong S.E."/>
        </authorList>
    </citation>
    <scope>NUCLEOTIDE SEQUENCE [LARGE SCALE GENOMIC DNA]</scope>
    <source>
        <strain evidence="5 6">S-16</strain>
    </source>
</reference>
<evidence type="ECO:0000313" key="6">
    <source>
        <dbReference type="Proteomes" id="UP000267464"/>
    </source>
</evidence>
<keyword evidence="6" id="KW-1185">Reference proteome</keyword>
<dbReference type="CDD" id="cd01949">
    <property type="entry name" value="GGDEF"/>
    <property type="match status" value="1"/>
</dbReference>
<dbReference type="GO" id="GO:0052621">
    <property type="term" value="F:diguanylate cyclase activity"/>
    <property type="evidence" value="ECO:0007669"/>
    <property type="project" value="UniProtKB-EC"/>
</dbReference>
<comment type="catalytic activity">
    <reaction evidence="2">
        <text>2 GTP = 3',3'-c-di-GMP + 2 diphosphate</text>
        <dbReference type="Rhea" id="RHEA:24898"/>
        <dbReference type="ChEBI" id="CHEBI:33019"/>
        <dbReference type="ChEBI" id="CHEBI:37565"/>
        <dbReference type="ChEBI" id="CHEBI:58805"/>
        <dbReference type="EC" id="2.7.7.65"/>
    </reaction>
</comment>
<reference evidence="5 6" key="2">
    <citation type="submission" date="2018-12" db="EMBL/GenBank/DDBJ databases">
        <title>Rhizobacter gummiphilus sp. nov., a rubber-degrading bacterium isolated from the soil of a botanical garden in Japan.</title>
        <authorList>
            <person name="Shunsuke S.S."/>
        </authorList>
    </citation>
    <scope>NUCLEOTIDE SEQUENCE [LARGE SCALE GENOMIC DNA]</scope>
    <source>
        <strain evidence="5 6">S-16</strain>
    </source>
</reference>
<proteinExistence type="predicted"/>
<dbReference type="NCBIfam" id="TIGR00254">
    <property type="entry name" value="GGDEF"/>
    <property type="match status" value="1"/>
</dbReference>
<organism evidence="5 6">
    <name type="scientific">Piscinibacter terrae</name>
    <dbReference type="NCBI Taxonomy" id="2496871"/>
    <lineage>
        <taxon>Bacteria</taxon>
        <taxon>Pseudomonadati</taxon>
        <taxon>Pseudomonadota</taxon>
        <taxon>Betaproteobacteria</taxon>
        <taxon>Burkholderiales</taxon>
        <taxon>Sphaerotilaceae</taxon>
        <taxon>Piscinibacter</taxon>
    </lineage>
</organism>
<feature type="domain" description="GGDEF" evidence="4">
    <location>
        <begin position="113"/>
        <end position="250"/>
    </location>
</feature>
<accession>A0A3N7IUC3</accession>
<protein>
    <recommendedName>
        <fullName evidence="1">diguanylate cyclase</fullName>
        <ecNumber evidence="1">2.7.7.65</ecNumber>
    </recommendedName>
</protein>
<feature type="transmembrane region" description="Helical" evidence="3">
    <location>
        <begin position="46"/>
        <end position="70"/>
    </location>
</feature>
<dbReference type="AlphaFoldDB" id="A0A3N7IUC3"/>
<dbReference type="InterPro" id="IPR000160">
    <property type="entry name" value="GGDEF_dom"/>
</dbReference>
<dbReference type="SMART" id="SM00267">
    <property type="entry name" value="GGDEF"/>
    <property type="match status" value="1"/>
</dbReference>
<evidence type="ECO:0000256" key="1">
    <source>
        <dbReference type="ARBA" id="ARBA00012528"/>
    </source>
</evidence>
<feature type="transmembrane region" description="Helical" evidence="3">
    <location>
        <begin position="12"/>
        <end position="40"/>
    </location>
</feature>
<dbReference type="PROSITE" id="PS50887">
    <property type="entry name" value="GGDEF"/>
    <property type="match status" value="1"/>
</dbReference>
<dbReference type="GO" id="GO:0043709">
    <property type="term" value="P:cell adhesion involved in single-species biofilm formation"/>
    <property type="evidence" value="ECO:0007669"/>
    <property type="project" value="TreeGrafter"/>
</dbReference>
<sequence>MLTACLRRFGLWPVVAGVTIISVVVSVLIGLAVHAFALGIAMPPAAWAMCVGCPLVIAPLMSTHSFRLLIKLDEAHRQLRIVSNTDHLTGASNRRHFMEQLQSEVERSLRSGRSFSVALIDIDNFKTVNDRHGHLAGDMVLVRLAHACMAQVREGDLFARFGGEEFAVLLPETGVDDALHWLERLRQQVADLRVDLPDTTLSITVSIGLAAPAVVSHHAPTHINTALRLADEALYRAKREGKNRVSLPVPVAA</sequence>
<dbReference type="Proteomes" id="UP000267464">
    <property type="component" value="Unassembled WGS sequence"/>
</dbReference>
<dbReference type="Gene3D" id="3.30.70.270">
    <property type="match status" value="1"/>
</dbReference>
<name>A0A3N7IUC3_9BURK</name>
<dbReference type="Pfam" id="PF00990">
    <property type="entry name" value="GGDEF"/>
    <property type="match status" value="1"/>
</dbReference>
<dbReference type="OrthoDB" id="9813903at2"/>
<dbReference type="GO" id="GO:0005886">
    <property type="term" value="C:plasma membrane"/>
    <property type="evidence" value="ECO:0007669"/>
    <property type="project" value="TreeGrafter"/>
</dbReference>
<dbReference type="EC" id="2.7.7.65" evidence="1"/>
<evidence type="ECO:0000313" key="5">
    <source>
        <dbReference type="EMBL" id="RQP22432.1"/>
    </source>
</evidence>
<dbReference type="SUPFAM" id="SSF55073">
    <property type="entry name" value="Nucleotide cyclase"/>
    <property type="match status" value="1"/>
</dbReference>
<keyword evidence="3" id="KW-1133">Transmembrane helix</keyword>
<dbReference type="RefSeq" id="WP_124542654.1">
    <property type="nucleotide sequence ID" value="NZ_QUSW01000007.1"/>
</dbReference>
<dbReference type="PANTHER" id="PTHR45138">
    <property type="entry name" value="REGULATORY COMPONENTS OF SENSORY TRANSDUCTION SYSTEM"/>
    <property type="match status" value="1"/>
</dbReference>
<evidence type="ECO:0000256" key="2">
    <source>
        <dbReference type="ARBA" id="ARBA00034247"/>
    </source>
</evidence>
<dbReference type="InterPro" id="IPR050469">
    <property type="entry name" value="Diguanylate_Cyclase"/>
</dbReference>
<dbReference type="EMBL" id="QUSW01000007">
    <property type="protein sequence ID" value="RQP22432.1"/>
    <property type="molecule type" value="Genomic_DNA"/>
</dbReference>
<evidence type="ECO:0000256" key="3">
    <source>
        <dbReference type="SAM" id="Phobius"/>
    </source>
</evidence>
<evidence type="ECO:0000259" key="4">
    <source>
        <dbReference type="PROSITE" id="PS50887"/>
    </source>
</evidence>
<keyword evidence="3" id="KW-0812">Transmembrane</keyword>
<gene>
    <name evidence="5" type="ORF">DZC73_22560</name>
</gene>
<comment type="caution">
    <text evidence="5">The sequence shown here is derived from an EMBL/GenBank/DDBJ whole genome shotgun (WGS) entry which is preliminary data.</text>
</comment>
<dbReference type="InterPro" id="IPR029787">
    <property type="entry name" value="Nucleotide_cyclase"/>
</dbReference>
<dbReference type="InterPro" id="IPR043128">
    <property type="entry name" value="Rev_trsase/Diguanyl_cyclase"/>
</dbReference>
<dbReference type="PANTHER" id="PTHR45138:SF9">
    <property type="entry name" value="DIGUANYLATE CYCLASE DGCM-RELATED"/>
    <property type="match status" value="1"/>
</dbReference>
<dbReference type="GO" id="GO:1902201">
    <property type="term" value="P:negative regulation of bacterial-type flagellum-dependent cell motility"/>
    <property type="evidence" value="ECO:0007669"/>
    <property type="project" value="TreeGrafter"/>
</dbReference>
<dbReference type="FunFam" id="3.30.70.270:FF:000001">
    <property type="entry name" value="Diguanylate cyclase domain protein"/>
    <property type="match status" value="1"/>
</dbReference>
<keyword evidence="3" id="KW-0472">Membrane</keyword>